<keyword evidence="9" id="KW-1185">Reference proteome</keyword>
<feature type="transmembrane region" description="Helical" evidence="6">
    <location>
        <begin position="321"/>
        <end position="340"/>
    </location>
</feature>
<dbReference type="InterPro" id="IPR044880">
    <property type="entry name" value="NCX_ion-bd_dom_sf"/>
</dbReference>
<feature type="transmembrane region" description="Helical" evidence="6">
    <location>
        <begin position="259"/>
        <end position="282"/>
    </location>
</feature>
<evidence type="ECO:0000256" key="3">
    <source>
        <dbReference type="ARBA" id="ARBA00022989"/>
    </source>
</evidence>
<feature type="region of interest" description="Disordered" evidence="5">
    <location>
        <begin position="157"/>
        <end position="215"/>
    </location>
</feature>
<protein>
    <submittedName>
        <fullName evidence="8">Sodium:calcium antiporter</fullName>
    </submittedName>
</protein>
<dbReference type="Proteomes" id="UP001589595">
    <property type="component" value="Unassembled WGS sequence"/>
</dbReference>
<feature type="transmembrane region" description="Helical" evidence="6">
    <location>
        <begin position="40"/>
        <end position="63"/>
    </location>
</feature>
<evidence type="ECO:0000256" key="4">
    <source>
        <dbReference type="ARBA" id="ARBA00023136"/>
    </source>
</evidence>
<dbReference type="Pfam" id="PF01699">
    <property type="entry name" value="Na_Ca_ex"/>
    <property type="match status" value="2"/>
</dbReference>
<evidence type="ECO:0000256" key="6">
    <source>
        <dbReference type="SAM" id="Phobius"/>
    </source>
</evidence>
<evidence type="ECO:0000313" key="8">
    <source>
        <dbReference type="EMBL" id="MFB9824068.1"/>
    </source>
</evidence>
<accession>A0ABD5MJQ1</accession>
<feature type="transmembrane region" description="Helical" evidence="6">
    <location>
        <begin position="6"/>
        <end position="28"/>
    </location>
</feature>
<dbReference type="PANTHER" id="PTHR10846:SF8">
    <property type="entry name" value="INNER MEMBRANE PROTEIN YRBG"/>
    <property type="match status" value="1"/>
</dbReference>
<dbReference type="GeneID" id="67210101"/>
<comment type="subcellular location">
    <subcellularLocation>
        <location evidence="1">Membrane</location>
        <topology evidence="1">Multi-pass membrane protein</topology>
    </subcellularLocation>
</comment>
<feature type="domain" description="Sodium/calcium exchanger membrane region" evidence="7">
    <location>
        <begin position="226"/>
        <end position="355"/>
    </location>
</feature>
<organism evidence="8 9">
    <name type="scientific">Halobaculum roseum</name>
    <dbReference type="NCBI Taxonomy" id="2175149"/>
    <lineage>
        <taxon>Archaea</taxon>
        <taxon>Methanobacteriati</taxon>
        <taxon>Methanobacteriota</taxon>
        <taxon>Stenosarchaea group</taxon>
        <taxon>Halobacteria</taxon>
        <taxon>Halobacteriales</taxon>
        <taxon>Haloferacaceae</taxon>
        <taxon>Halobaculum</taxon>
    </lineage>
</organism>
<name>A0ABD5MJQ1_9EURY</name>
<gene>
    <name evidence="8" type="ORF">ACFFOL_07770</name>
</gene>
<keyword evidence="4 6" id="KW-0472">Membrane</keyword>
<evidence type="ECO:0000256" key="1">
    <source>
        <dbReference type="ARBA" id="ARBA00004141"/>
    </source>
</evidence>
<evidence type="ECO:0000256" key="2">
    <source>
        <dbReference type="ARBA" id="ARBA00022692"/>
    </source>
</evidence>
<feature type="compositionally biased region" description="Acidic residues" evidence="5">
    <location>
        <begin position="167"/>
        <end position="176"/>
    </location>
</feature>
<keyword evidence="3 6" id="KW-1133">Transmembrane helix</keyword>
<keyword evidence="2 6" id="KW-0812">Transmembrane</keyword>
<feature type="transmembrane region" description="Helical" evidence="6">
    <location>
        <begin position="226"/>
        <end position="247"/>
    </location>
</feature>
<feature type="transmembrane region" description="Helical" evidence="6">
    <location>
        <begin position="110"/>
        <end position="129"/>
    </location>
</feature>
<reference evidence="8" key="1">
    <citation type="submission" date="2024-09" db="EMBL/GenBank/DDBJ databases">
        <authorList>
            <person name="Sun Q."/>
        </authorList>
    </citation>
    <scope>NUCLEOTIDE SEQUENCE [LARGE SCALE GENOMIC DNA]</scope>
    <source>
        <strain evidence="8">JCM 31273</strain>
    </source>
</reference>
<feature type="transmembrane region" description="Helical" evidence="6">
    <location>
        <begin position="294"/>
        <end position="315"/>
    </location>
</feature>
<dbReference type="Gene3D" id="1.20.1420.30">
    <property type="entry name" value="NCX, central ion-binding region"/>
    <property type="match status" value="2"/>
</dbReference>
<dbReference type="EMBL" id="JBHMAJ010000006">
    <property type="protein sequence ID" value="MFB9824068.1"/>
    <property type="molecule type" value="Genomic_DNA"/>
</dbReference>
<dbReference type="InterPro" id="IPR004481">
    <property type="entry name" value="K/Na/Ca-exchanger"/>
</dbReference>
<proteinExistence type="predicted"/>
<feature type="compositionally biased region" description="Basic and acidic residues" evidence="5">
    <location>
        <begin position="157"/>
        <end position="166"/>
    </location>
</feature>
<dbReference type="AlphaFoldDB" id="A0ABD5MJQ1"/>
<comment type="caution">
    <text evidence="8">The sequence shown here is derived from an EMBL/GenBank/DDBJ whole genome shotgun (WGS) entry which is preliminary data.</text>
</comment>
<feature type="compositionally biased region" description="Low complexity" evidence="5">
    <location>
        <begin position="177"/>
        <end position="187"/>
    </location>
</feature>
<dbReference type="PANTHER" id="PTHR10846">
    <property type="entry name" value="SODIUM/POTASSIUM/CALCIUM EXCHANGER"/>
    <property type="match status" value="1"/>
</dbReference>
<evidence type="ECO:0000256" key="5">
    <source>
        <dbReference type="SAM" id="MobiDB-lite"/>
    </source>
</evidence>
<evidence type="ECO:0000259" key="7">
    <source>
        <dbReference type="Pfam" id="PF01699"/>
    </source>
</evidence>
<evidence type="ECO:0000313" key="9">
    <source>
        <dbReference type="Proteomes" id="UP001589595"/>
    </source>
</evidence>
<dbReference type="RefSeq" id="WP_222922756.1">
    <property type="nucleotide sequence ID" value="NZ_CP082286.1"/>
</dbReference>
<dbReference type="GO" id="GO:0016020">
    <property type="term" value="C:membrane"/>
    <property type="evidence" value="ECO:0007669"/>
    <property type="project" value="UniProtKB-SubCell"/>
</dbReference>
<feature type="transmembrane region" description="Helical" evidence="6">
    <location>
        <begin position="135"/>
        <end position="153"/>
    </location>
</feature>
<feature type="transmembrane region" description="Helical" evidence="6">
    <location>
        <begin position="83"/>
        <end position="101"/>
    </location>
</feature>
<sequence>MVVPSPVADGLLLAVGVAALWAGARLLVGSSVRLARRVGLSELVIGLTVVAVGTSSPEIVVTVGAAVDGAGDLAVGNVIGSNLYNLAVVLGAVAVVGPFAVEPRIVRREGVALVAATLAGALAVSDLRVTPAEGGALLALLVGYVAVSLRAGVDDGRADADARTEDDSLPDGDSPSDGDAPAGGDAPTDGDDAPTDGGIVGNSFETDPVDLSTPARRIADGPARDLLLVIAGVAVVVAGGDLLVDAAVGLARAAGVSEWVIGGTVVAAGTSTPEFAVSLVAVRQGSLGVSVGNVVGSSVFNVLGVLGLAALLTPLSVAPEALVSVGWLVAVTVAVVAALWSGRRLTRPEGIVLALSEALRWTLSLLRIVG</sequence>
<dbReference type="InterPro" id="IPR004837">
    <property type="entry name" value="NaCa_Exmemb"/>
</dbReference>
<feature type="domain" description="Sodium/calcium exchanger membrane region" evidence="7">
    <location>
        <begin position="11"/>
        <end position="149"/>
    </location>
</feature>